<gene>
    <name evidence="2" type="ORF">F2Q70_00035393</name>
</gene>
<dbReference type="EMBL" id="QGKY02000246">
    <property type="protein sequence ID" value="KAF2585956.1"/>
    <property type="molecule type" value="Genomic_DNA"/>
</dbReference>
<comment type="caution">
    <text evidence="2">The sequence shown here is derived from an EMBL/GenBank/DDBJ whole genome shotgun (WGS) entry which is preliminary data.</text>
</comment>
<evidence type="ECO:0000256" key="1">
    <source>
        <dbReference type="SAM" id="MobiDB-lite"/>
    </source>
</evidence>
<feature type="compositionally biased region" description="Basic and acidic residues" evidence="1">
    <location>
        <begin position="22"/>
        <end position="31"/>
    </location>
</feature>
<proteinExistence type="predicted"/>
<reference evidence="2" key="1">
    <citation type="submission" date="2019-12" db="EMBL/GenBank/DDBJ databases">
        <title>Genome sequencing and annotation of Brassica cretica.</title>
        <authorList>
            <person name="Studholme D.J."/>
            <person name="Sarris P.F."/>
        </authorList>
    </citation>
    <scope>NUCLEOTIDE SEQUENCE</scope>
    <source>
        <strain evidence="2">PFS-102/07</strain>
        <tissue evidence="2">Leaf</tissue>
    </source>
</reference>
<name>A0A8S9JX13_BRACR</name>
<sequence length="71" mass="8551">MRTFFDKYFFEIDSSLRKILRRKQETSDKSSKKVATQRSNACPARSLRNDRARAKWRFSEPLMHYKKTAAY</sequence>
<feature type="region of interest" description="Disordered" evidence="1">
    <location>
        <begin position="22"/>
        <end position="48"/>
    </location>
</feature>
<organism evidence="2">
    <name type="scientific">Brassica cretica</name>
    <name type="common">Mustard</name>
    <dbReference type="NCBI Taxonomy" id="69181"/>
    <lineage>
        <taxon>Eukaryota</taxon>
        <taxon>Viridiplantae</taxon>
        <taxon>Streptophyta</taxon>
        <taxon>Embryophyta</taxon>
        <taxon>Tracheophyta</taxon>
        <taxon>Spermatophyta</taxon>
        <taxon>Magnoliopsida</taxon>
        <taxon>eudicotyledons</taxon>
        <taxon>Gunneridae</taxon>
        <taxon>Pentapetalae</taxon>
        <taxon>rosids</taxon>
        <taxon>malvids</taxon>
        <taxon>Brassicales</taxon>
        <taxon>Brassicaceae</taxon>
        <taxon>Brassiceae</taxon>
        <taxon>Brassica</taxon>
    </lineage>
</organism>
<dbReference type="AlphaFoldDB" id="A0A8S9JX13"/>
<accession>A0A8S9JX13</accession>
<protein>
    <submittedName>
        <fullName evidence="2">Uncharacterized protein</fullName>
    </submittedName>
</protein>
<evidence type="ECO:0000313" key="2">
    <source>
        <dbReference type="EMBL" id="KAF2585956.1"/>
    </source>
</evidence>